<gene>
    <name evidence="1" type="ORF">ACJMK2_005539</name>
</gene>
<name>A0ABD3VRY5_SINWO</name>
<evidence type="ECO:0000313" key="1">
    <source>
        <dbReference type="EMBL" id="KAL3863808.1"/>
    </source>
</evidence>
<dbReference type="AlphaFoldDB" id="A0ABD3VRY5"/>
<dbReference type="EMBL" id="JBJQND010000010">
    <property type="protein sequence ID" value="KAL3863808.1"/>
    <property type="molecule type" value="Genomic_DNA"/>
</dbReference>
<dbReference type="InterPro" id="IPR029392">
    <property type="entry name" value="AP-5_subunit_s1"/>
</dbReference>
<reference evidence="1 2" key="1">
    <citation type="submission" date="2024-11" db="EMBL/GenBank/DDBJ databases">
        <title>Chromosome-level genome assembly of the freshwater bivalve Anodonta woodiana.</title>
        <authorList>
            <person name="Chen X."/>
        </authorList>
    </citation>
    <scope>NUCLEOTIDE SEQUENCE [LARGE SCALE GENOMIC DNA]</scope>
    <source>
        <strain evidence="1">MN2024</strain>
        <tissue evidence="1">Gills</tissue>
    </source>
</reference>
<dbReference type="PANTHER" id="PTHR16120:SF0">
    <property type="entry name" value="AP-5 COMPLEX SUBUNIT SIGMA-1"/>
    <property type="match status" value="1"/>
</dbReference>
<dbReference type="PANTHER" id="PTHR16120">
    <property type="entry name" value="AP-5 COMPLEX SUBUNIT SIGMA-1"/>
    <property type="match status" value="1"/>
</dbReference>
<proteinExistence type="predicted"/>
<comment type="caution">
    <text evidence="1">The sequence shown here is derived from an EMBL/GenBank/DDBJ whole genome shotgun (WGS) entry which is preliminary data.</text>
</comment>
<accession>A0ABD3VRY5</accession>
<organism evidence="1 2">
    <name type="scientific">Sinanodonta woodiana</name>
    <name type="common">Chinese pond mussel</name>
    <name type="synonym">Anodonta woodiana</name>
    <dbReference type="NCBI Taxonomy" id="1069815"/>
    <lineage>
        <taxon>Eukaryota</taxon>
        <taxon>Metazoa</taxon>
        <taxon>Spiralia</taxon>
        <taxon>Lophotrochozoa</taxon>
        <taxon>Mollusca</taxon>
        <taxon>Bivalvia</taxon>
        <taxon>Autobranchia</taxon>
        <taxon>Heteroconchia</taxon>
        <taxon>Palaeoheterodonta</taxon>
        <taxon>Unionida</taxon>
        <taxon>Unionoidea</taxon>
        <taxon>Unionidae</taxon>
        <taxon>Unioninae</taxon>
        <taxon>Sinanodonta</taxon>
    </lineage>
</organism>
<protein>
    <recommendedName>
        <fullName evidence="3">AP-5 complex subunit sigma-1</fullName>
    </recommendedName>
</protein>
<evidence type="ECO:0008006" key="3">
    <source>
        <dbReference type="Google" id="ProtNLM"/>
    </source>
</evidence>
<evidence type="ECO:0000313" key="2">
    <source>
        <dbReference type="Proteomes" id="UP001634394"/>
    </source>
</evidence>
<dbReference type="Pfam" id="PF15001">
    <property type="entry name" value="AP-5_subunit_s1"/>
    <property type="match status" value="1"/>
</dbReference>
<dbReference type="Proteomes" id="UP001634394">
    <property type="component" value="Unassembled WGS sequence"/>
</dbReference>
<keyword evidence="2" id="KW-1185">Reference proteome</keyword>
<sequence>MVEMVYAFIIHTLLPGPCKVLFYQIYGQDECDLKHEVQQPSDLKATRKTQIEQAANQVHSEYQFRRAVENRTVEEDIQTLANEDTLPEFELGFISLLEGEPFAKPRIAVWLGAGNTGFTLVCHETENRVLAENVLRLIIRCLQEHVRILSQPAEAFLKVDKVCLVLSCFLPEGSLIFMNHRVIRGLEKELETLIKN</sequence>